<name>I3S247_LOTJA</name>
<sequence>MLNVGSKIIKPSKSTALATSFQTNFLGEGNPVSPSSIFLYELL</sequence>
<organism evidence="1">
    <name type="scientific">Lotus japonicus</name>
    <name type="common">Lotus corniculatus var. japonicus</name>
    <dbReference type="NCBI Taxonomy" id="34305"/>
    <lineage>
        <taxon>Eukaryota</taxon>
        <taxon>Viridiplantae</taxon>
        <taxon>Streptophyta</taxon>
        <taxon>Embryophyta</taxon>
        <taxon>Tracheophyta</taxon>
        <taxon>Spermatophyta</taxon>
        <taxon>Magnoliopsida</taxon>
        <taxon>eudicotyledons</taxon>
        <taxon>Gunneridae</taxon>
        <taxon>Pentapetalae</taxon>
        <taxon>rosids</taxon>
        <taxon>fabids</taxon>
        <taxon>Fabales</taxon>
        <taxon>Fabaceae</taxon>
        <taxon>Papilionoideae</taxon>
        <taxon>50 kb inversion clade</taxon>
        <taxon>NPAAA clade</taxon>
        <taxon>Hologalegina</taxon>
        <taxon>robinioid clade</taxon>
        <taxon>Loteae</taxon>
        <taxon>Lotus</taxon>
    </lineage>
</organism>
<reference evidence="1" key="1">
    <citation type="submission" date="2012-05" db="EMBL/GenBank/DDBJ databases">
        <authorList>
            <person name="Krishnakumar V."/>
            <person name="Cheung F."/>
            <person name="Xiao Y."/>
            <person name="Chan A."/>
            <person name="Moskal W.A."/>
            <person name="Town C.D."/>
        </authorList>
    </citation>
    <scope>NUCLEOTIDE SEQUENCE</scope>
</reference>
<proteinExistence type="evidence at transcript level"/>
<evidence type="ECO:0000313" key="1">
    <source>
        <dbReference type="EMBL" id="AFK34339.1"/>
    </source>
</evidence>
<dbReference type="EMBL" id="BT134544">
    <property type="protein sequence ID" value="AFK34339.1"/>
    <property type="molecule type" value="mRNA"/>
</dbReference>
<dbReference type="AlphaFoldDB" id="I3S247"/>
<accession>I3S247</accession>
<protein>
    <submittedName>
        <fullName evidence="1">Uncharacterized protein</fullName>
    </submittedName>
</protein>